<dbReference type="SUPFAM" id="SSF48264">
    <property type="entry name" value="Cytochrome P450"/>
    <property type="match status" value="1"/>
</dbReference>
<evidence type="ECO:0000256" key="14">
    <source>
        <dbReference type="ARBA" id="ARBA00047827"/>
    </source>
</evidence>
<organism evidence="18">
    <name type="scientific">Ostrinia furnacalis</name>
    <name type="common">Asian corn borer</name>
    <dbReference type="NCBI Taxonomy" id="93504"/>
    <lineage>
        <taxon>Eukaryota</taxon>
        <taxon>Metazoa</taxon>
        <taxon>Ecdysozoa</taxon>
        <taxon>Arthropoda</taxon>
        <taxon>Hexapoda</taxon>
        <taxon>Insecta</taxon>
        <taxon>Pterygota</taxon>
        <taxon>Neoptera</taxon>
        <taxon>Endopterygota</taxon>
        <taxon>Lepidoptera</taxon>
        <taxon>Glossata</taxon>
        <taxon>Ditrysia</taxon>
        <taxon>Pyraloidea</taxon>
        <taxon>Crambidae</taxon>
        <taxon>Pyraustinae</taxon>
        <taxon>Ostrinia</taxon>
    </lineage>
</organism>
<evidence type="ECO:0000256" key="15">
    <source>
        <dbReference type="PIRSR" id="PIRSR602401-1"/>
    </source>
</evidence>
<dbReference type="InterPro" id="IPR036396">
    <property type="entry name" value="Cyt_P450_sf"/>
</dbReference>
<evidence type="ECO:0000256" key="4">
    <source>
        <dbReference type="ARBA" id="ARBA00010617"/>
    </source>
</evidence>
<dbReference type="PRINTS" id="PR00463">
    <property type="entry name" value="EP450I"/>
</dbReference>
<keyword evidence="17" id="KW-1133">Transmembrane helix</keyword>
<feature type="transmembrane region" description="Helical" evidence="17">
    <location>
        <begin position="6"/>
        <end position="21"/>
    </location>
</feature>
<dbReference type="InterPro" id="IPR002401">
    <property type="entry name" value="Cyt_P450_E_grp-I"/>
</dbReference>
<evidence type="ECO:0000256" key="3">
    <source>
        <dbReference type="ARBA" id="ARBA00004406"/>
    </source>
</evidence>
<proteinExistence type="evidence at transcript level"/>
<keyword evidence="11 15" id="KW-0408">Iron</keyword>
<evidence type="ECO:0000256" key="11">
    <source>
        <dbReference type="ARBA" id="ARBA00023004"/>
    </source>
</evidence>
<dbReference type="GO" id="GO:0020037">
    <property type="term" value="F:heme binding"/>
    <property type="evidence" value="ECO:0007669"/>
    <property type="project" value="InterPro"/>
</dbReference>
<name>A0A7S9CEE6_OSTFU</name>
<comment type="subcellular location">
    <subcellularLocation>
        <location evidence="3">Endoplasmic reticulum membrane</location>
        <topology evidence="3">Peripheral membrane protein</topology>
    </subcellularLocation>
    <subcellularLocation>
        <location evidence="2">Microsome membrane</location>
        <topology evidence="2">Peripheral membrane protein</topology>
    </subcellularLocation>
</comment>
<keyword evidence="17" id="KW-0812">Transmembrane</keyword>
<dbReference type="PROSITE" id="PS00086">
    <property type="entry name" value="CYTOCHROME_P450"/>
    <property type="match status" value="1"/>
</dbReference>
<dbReference type="FunFam" id="1.10.630.10:FF:000042">
    <property type="entry name" value="Cytochrome P450"/>
    <property type="match status" value="1"/>
</dbReference>
<dbReference type="PRINTS" id="PR00385">
    <property type="entry name" value="P450"/>
</dbReference>
<keyword evidence="8" id="KW-0256">Endoplasmic reticulum</keyword>
<comment type="cofactor">
    <cofactor evidence="1 15">
        <name>heme</name>
        <dbReference type="ChEBI" id="CHEBI:30413"/>
    </cofactor>
</comment>
<evidence type="ECO:0000256" key="16">
    <source>
        <dbReference type="RuleBase" id="RU000461"/>
    </source>
</evidence>
<accession>A0A7S9CEE6</accession>
<dbReference type="EMBL" id="MT039800">
    <property type="protein sequence ID" value="QPF77607.1"/>
    <property type="molecule type" value="mRNA"/>
</dbReference>
<comment type="similarity">
    <text evidence="4 16">Belongs to the cytochrome P450 family.</text>
</comment>
<dbReference type="AlphaFoldDB" id="A0A7S9CEE6"/>
<evidence type="ECO:0000256" key="6">
    <source>
        <dbReference type="ARBA" id="ARBA00022617"/>
    </source>
</evidence>
<feature type="binding site" description="axial binding residue" evidence="15">
    <location>
        <position position="458"/>
    </location>
    <ligand>
        <name>heme</name>
        <dbReference type="ChEBI" id="CHEBI:30413"/>
    </ligand>
    <ligandPart>
        <name>Fe</name>
        <dbReference type="ChEBI" id="CHEBI:18248"/>
    </ligandPart>
</feature>
<dbReference type="InterPro" id="IPR001128">
    <property type="entry name" value="Cyt_P450"/>
</dbReference>
<reference evidence="18" key="1">
    <citation type="submission" date="2020-02" db="EMBL/GenBank/DDBJ databases">
        <title>Cloning of cDNAs encoding cytochrome P450 monooxygenases in the antennae of Ostrinia furnacalis.</title>
        <authorList>
            <person name="Liu S."/>
        </authorList>
    </citation>
    <scope>NUCLEOTIDE SEQUENCE</scope>
</reference>
<evidence type="ECO:0000256" key="13">
    <source>
        <dbReference type="ARBA" id="ARBA00023136"/>
    </source>
</evidence>
<keyword evidence="12 16" id="KW-0503">Monooxygenase</keyword>
<dbReference type="PANTHER" id="PTHR24292">
    <property type="entry name" value="CYTOCHROME P450"/>
    <property type="match status" value="1"/>
</dbReference>
<dbReference type="Gene3D" id="1.10.630.10">
    <property type="entry name" value="Cytochrome P450"/>
    <property type="match status" value="1"/>
</dbReference>
<evidence type="ECO:0000256" key="12">
    <source>
        <dbReference type="ARBA" id="ARBA00023033"/>
    </source>
</evidence>
<evidence type="ECO:0000256" key="2">
    <source>
        <dbReference type="ARBA" id="ARBA00004174"/>
    </source>
</evidence>
<keyword evidence="6 15" id="KW-0349">Heme</keyword>
<keyword evidence="13 17" id="KW-0472">Membrane</keyword>
<dbReference type="PANTHER" id="PTHR24292:SF54">
    <property type="entry name" value="CYP9F3-RELATED"/>
    <property type="match status" value="1"/>
</dbReference>
<evidence type="ECO:0000256" key="8">
    <source>
        <dbReference type="ARBA" id="ARBA00022824"/>
    </source>
</evidence>
<evidence type="ECO:0000256" key="17">
    <source>
        <dbReference type="SAM" id="Phobius"/>
    </source>
</evidence>
<comment type="catalytic activity">
    <reaction evidence="14">
        <text>an organic molecule + reduced [NADPH--hemoprotein reductase] + O2 = an alcohol + oxidized [NADPH--hemoprotein reductase] + H2O + H(+)</text>
        <dbReference type="Rhea" id="RHEA:17149"/>
        <dbReference type="Rhea" id="RHEA-COMP:11964"/>
        <dbReference type="Rhea" id="RHEA-COMP:11965"/>
        <dbReference type="ChEBI" id="CHEBI:15377"/>
        <dbReference type="ChEBI" id="CHEBI:15378"/>
        <dbReference type="ChEBI" id="CHEBI:15379"/>
        <dbReference type="ChEBI" id="CHEBI:30879"/>
        <dbReference type="ChEBI" id="CHEBI:57618"/>
        <dbReference type="ChEBI" id="CHEBI:58210"/>
        <dbReference type="ChEBI" id="CHEBI:142491"/>
        <dbReference type="EC" id="1.14.14.1"/>
    </reaction>
</comment>
<dbReference type="InterPro" id="IPR050476">
    <property type="entry name" value="Insect_CytP450_Detox"/>
</dbReference>
<dbReference type="GO" id="GO:0016712">
    <property type="term" value="F:oxidoreductase activity, acting on paired donors, with incorporation or reduction of molecular oxygen, reduced flavin or flavoprotein as one donor, and incorporation of one atom of oxygen"/>
    <property type="evidence" value="ECO:0007669"/>
    <property type="project" value="UniProtKB-EC"/>
</dbReference>
<dbReference type="GO" id="GO:0005789">
    <property type="term" value="C:endoplasmic reticulum membrane"/>
    <property type="evidence" value="ECO:0007669"/>
    <property type="project" value="UniProtKB-SubCell"/>
</dbReference>
<keyword evidence="10 16" id="KW-0560">Oxidoreductase</keyword>
<evidence type="ECO:0000256" key="10">
    <source>
        <dbReference type="ARBA" id="ARBA00023002"/>
    </source>
</evidence>
<keyword evidence="7 15" id="KW-0479">Metal-binding</keyword>
<dbReference type="GO" id="GO:0005506">
    <property type="term" value="F:iron ion binding"/>
    <property type="evidence" value="ECO:0007669"/>
    <property type="project" value="InterPro"/>
</dbReference>
<sequence>MFVNLVFGILAVLVALVYYSTKKFNYWKKRNVPYIEPTPIFGNYGDLFLLKKNMAEVGQAICKQFPKEPYVGAFYGTEPTLIVQDPEFIKLITTKDFYYFHGREISNYVHKEPGANNVFTSYGDDWKVVRQNLTPVFSSAKMRSMFPLIETCSHTFEKLLDEDISMSDIIEVRVFMARYTMACINSCAFGVDAHTMEGDYKTNPFVQAGDRVLDTSNKNFFKSLLRSVWPKIFYLCRQTIMPPESKEFFHKFMVSVFEARNYKPTNRNDFVDFILNFKQKNYIEGDSIANIKSSEDNKKVSMPVTDEFLVANCLIFFLAGYETSATTLSYTMYELAKSPENLKRVQKEIDEYLARNENKLEYNCVTELPFTEACVDEALRLYPVLGLITREVIEDYTLPTGVHLDKGVRIHLPVYHLHHNPEFFPEPEVYRPDRFLGEEKRKIVPHTYMPFGDGPRLCIGMRFAKMQVFAGLVTVLKKYNLELTPETPRKLEFMPTSIITQPTMPLKIKFSIREGWENRAFVKTQ</sequence>
<evidence type="ECO:0000256" key="5">
    <source>
        <dbReference type="ARBA" id="ARBA00012109"/>
    </source>
</evidence>
<evidence type="ECO:0000256" key="1">
    <source>
        <dbReference type="ARBA" id="ARBA00001971"/>
    </source>
</evidence>
<dbReference type="InterPro" id="IPR017972">
    <property type="entry name" value="Cyt_P450_CS"/>
</dbReference>
<dbReference type="Pfam" id="PF00067">
    <property type="entry name" value="p450"/>
    <property type="match status" value="1"/>
</dbReference>
<evidence type="ECO:0000256" key="7">
    <source>
        <dbReference type="ARBA" id="ARBA00022723"/>
    </source>
</evidence>
<dbReference type="CDD" id="cd11056">
    <property type="entry name" value="CYP6-like"/>
    <property type="match status" value="1"/>
</dbReference>
<dbReference type="EC" id="1.14.14.1" evidence="5"/>
<protein>
    <recommendedName>
        <fullName evidence="5">unspecific monooxygenase</fullName>
        <ecNumber evidence="5">1.14.14.1</ecNumber>
    </recommendedName>
</protein>
<keyword evidence="9" id="KW-0492">Microsome</keyword>
<evidence type="ECO:0000256" key="9">
    <source>
        <dbReference type="ARBA" id="ARBA00022848"/>
    </source>
</evidence>
<evidence type="ECO:0000313" key="18">
    <source>
        <dbReference type="EMBL" id="QPF77607.1"/>
    </source>
</evidence>